<feature type="transmembrane region" description="Helical" evidence="6">
    <location>
        <begin position="413"/>
        <end position="441"/>
    </location>
</feature>
<dbReference type="InterPro" id="IPR018461">
    <property type="entry name" value="Na/H_Antiport_NhaC-like_C"/>
</dbReference>
<evidence type="ECO:0000259" key="7">
    <source>
        <dbReference type="Pfam" id="PF03553"/>
    </source>
</evidence>
<evidence type="ECO:0000256" key="1">
    <source>
        <dbReference type="ARBA" id="ARBA00004651"/>
    </source>
</evidence>
<feature type="transmembrane region" description="Helical" evidence="6">
    <location>
        <begin position="297"/>
        <end position="316"/>
    </location>
</feature>
<feature type="transmembrane region" description="Helical" evidence="6">
    <location>
        <begin position="375"/>
        <end position="393"/>
    </location>
</feature>
<organism evidence="8 9">
    <name type="scientific">Anaerosolibacter carboniphilus</name>
    <dbReference type="NCBI Taxonomy" id="1417629"/>
    <lineage>
        <taxon>Bacteria</taxon>
        <taxon>Bacillati</taxon>
        <taxon>Bacillota</taxon>
        <taxon>Clostridia</taxon>
        <taxon>Peptostreptococcales</taxon>
        <taxon>Thermotaleaceae</taxon>
        <taxon>Anaerosolibacter</taxon>
    </lineage>
</organism>
<evidence type="ECO:0000256" key="6">
    <source>
        <dbReference type="SAM" id="Phobius"/>
    </source>
</evidence>
<keyword evidence="9" id="KW-1185">Reference proteome</keyword>
<sequence length="560" mass="59611">MRSMKTRGLGLVLVMIMAVFLLVMGGTAFADGGEGAPAPSFGMFSLLPPLIAIILCLVTKEVLPSIFIGIWVAATMLAGGNPVTGFGKTVEMLWNNLGDPWGARIVLTGLAMGGLVGIMWVGGGIDAVVQWITSKIKSRKGALLATELAGFIIFYEDYVNTLVVGTAMSPITADYKISKEKLSYIVDATAAPVACIALVSSWIAYMTGQIGAQFDALGITYSTYGAYVKSIPYIFYNIVALILLTYVIWSGRDYGPMLAAERRAISTGKILRDGAQPLSATKMDEELIPSHQCPRRLMNFFIPIGSLVFLILFLMIKTGGWPGVSITAAIADASTSIALCWGSFGALFITIVLYRIQNLASTNKIFKGCMEGMRAIVYGTLILIFAWSIGSAIKEVGTAKYIVSITQGIISPGIIPLITFIVASMISFSTGTTYGTIAVMMPIVLPMIHESSLAAGIDPMTFLFATIGAVFGGSVFGDHCSPISDTTIMSSMFTGSDHMDHVNTQIPYALMGAVGAAVGYVGVAIGLPVWVNLLLAAGVTLILFRLVSKPIDMEHIQQEE</sequence>
<evidence type="ECO:0000256" key="3">
    <source>
        <dbReference type="ARBA" id="ARBA00022692"/>
    </source>
</evidence>
<accession>A0A841KKY9</accession>
<dbReference type="PANTHER" id="PTHR43478:SF1">
    <property type="entry name" value="NA+_H+ ANTIPORTER NHAC-LIKE C-TERMINAL DOMAIN-CONTAINING PROTEIN"/>
    <property type="match status" value="1"/>
</dbReference>
<evidence type="ECO:0000256" key="2">
    <source>
        <dbReference type="ARBA" id="ARBA00022475"/>
    </source>
</evidence>
<keyword evidence="2" id="KW-1003">Cell membrane</keyword>
<dbReference type="PANTHER" id="PTHR43478">
    <property type="entry name" value="NA+/H+ ANTIPORTER-RELATED"/>
    <property type="match status" value="1"/>
</dbReference>
<evidence type="ECO:0000313" key="8">
    <source>
        <dbReference type="EMBL" id="MBB6214073.1"/>
    </source>
</evidence>
<proteinExistence type="predicted"/>
<protein>
    <submittedName>
        <fullName evidence="8">Na+/H+ antiporter NhaC</fullName>
    </submittedName>
</protein>
<dbReference type="Proteomes" id="UP000579281">
    <property type="component" value="Unassembled WGS sequence"/>
</dbReference>
<dbReference type="GO" id="GO:0005886">
    <property type="term" value="C:plasma membrane"/>
    <property type="evidence" value="ECO:0007669"/>
    <property type="project" value="UniProtKB-SubCell"/>
</dbReference>
<keyword evidence="3 6" id="KW-0812">Transmembrane</keyword>
<feature type="transmembrane region" description="Helical" evidence="6">
    <location>
        <begin position="231"/>
        <end position="249"/>
    </location>
</feature>
<gene>
    <name evidence="8" type="ORF">HNQ80_000142</name>
</gene>
<keyword evidence="4 6" id="KW-1133">Transmembrane helix</keyword>
<evidence type="ECO:0000313" key="9">
    <source>
        <dbReference type="Proteomes" id="UP000579281"/>
    </source>
</evidence>
<feature type="transmembrane region" description="Helical" evidence="6">
    <location>
        <begin position="517"/>
        <end position="544"/>
    </location>
</feature>
<feature type="transmembrane region" description="Helical" evidence="6">
    <location>
        <begin position="336"/>
        <end position="354"/>
    </location>
</feature>
<feature type="domain" description="Na+/H+ antiporter NhaC-like C-terminal" evidence="7">
    <location>
        <begin position="193"/>
        <end position="522"/>
    </location>
</feature>
<feature type="transmembrane region" description="Helical" evidence="6">
    <location>
        <begin position="66"/>
        <end position="85"/>
    </location>
</feature>
<dbReference type="Pfam" id="PF03553">
    <property type="entry name" value="Na_H_antiporter"/>
    <property type="match status" value="1"/>
</dbReference>
<feature type="transmembrane region" description="Helical" evidence="6">
    <location>
        <begin position="105"/>
        <end position="129"/>
    </location>
</feature>
<evidence type="ECO:0000256" key="4">
    <source>
        <dbReference type="ARBA" id="ARBA00022989"/>
    </source>
</evidence>
<dbReference type="RefSeq" id="WP_243182864.1">
    <property type="nucleotide sequence ID" value="NZ_JACHEN010000001.1"/>
</dbReference>
<dbReference type="EMBL" id="JACHEN010000001">
    <property type="protein sequence ID" value="MBB6214073.1"/>
    <property type="molecule type" value="Genomic_DNA"/>
</dbReference>
<comment type="caution">
    <text evidence="8">The sequence shown here is derived from an EMBL/GenBank/DDBJ whole genome shotgun (WGS) entry which is preliminary data.</text>
</comment>
<keyword evidence="5 6" id="KW-0472">Membrane</keyword>
<comment type="subcellular location">
    <subcellularLocation>
        <location evidence="1">Cell membrane</location>
        <topology evidence="1">Multi-pass membrane protein</topology>
    </subcellularLocation>
</comment>
<reference evidence="8 9" key="1">
    <citation type="submission" date="2020-08" db="EMBL/GenBank/DDBJ databases">
        <title>Genomic Encyclopedia of Type Strains, Phase IV (KMG-IV): sequencing the most valuable type-strain genomes for metagenomic binning, comparative biology and taxonomic classification.</title>
        <authorList>
            <person name="Goeker M."/>
        </authorList>
    </citation>
    <scope>NUCLEOTIDE SEQUENCE [LARGE SCALE GENOMIC DNA]</scope>
    <source>
        <strain evidence="8 9">DSM 103526</strain>
    </source>
</reference>
<feature type="transmembrane region" description="Helical" evidence="6">
    <location>
        <begin position="453"/>
        <end position="476"/>
    </location>
</feature>
<feature type="transmembrane region" description="Helical" evidence="6">
    <location>
        <begin position="184"/>
        <end position="205"/>
    </location>
</feature>
<feature type="transmembrane region" description="Helical" evidence="6">
    <location>
        <begin position="40"/>
        <end position="59"/>
    </location>
</feature>
<dbReference type="AlphaFoldDB" id="A0A841KKY9"/>
<evidence type="ECO:0000256" key="5">
    <source>
        <dbReference type="ARBA" id="ARBA00023136"/>
    </source>
</evidence>
<name>A0A841KKY9_9FIRM</name>